<comment type="caution">
    <text evidence="2">The sequence shown here is derived from an EMBL/GenBank/DDBJ whole genome shotgun (WGS) entry which is preliminary data.</text>
</comment>
<feature type="compositionally biased region" description="Polar residues" evidence="1">
    <location>
        <begin position="139"/>
        <end position="156"/>
    </location>
</feature>
<dbReference type="Proteomes" id="UP001308179">
    <property type="component" value="Unassembled WGS sequence"/>
</dbReference>
<proteinExistence type="predicted"/>
<protein>
    <submittedName>
        <fullName evidence="2">Uncharacterized protein</fullName>
    </submittedName>
</protein>
<feature type="region of interest" description="Disordered" evidence="1">
    <location>
        <begin position="236"/>
        <end position="299"/>
    </location>
</feature>
<accession>A0ABR0LHA7</accession>
<gene>
    <name evidence="2" type="ORF">LTR32_000062</name>
</gene>
<evidence type="ECO:0000313" key="2">
    <source>
        <dbReference type="EMBL" id="KAK5148704.1"/>
    </source>
</evidence>
<feature type="region of interest" description="Disordered" evidence="1">
    <location>
        <begin position="130"/>
        <end position="166"/>
    </location>
</feature>
<organism evidence="2 3">
    <name type="scientific">Rachicladosporium monterosium</name>
    <dbReference type="NCBI Taxonomy" id="1507873"/>
    <lineage>
        <taxon>Eukaryota</taxon>
        <taxon>Fungi</taxon>
        <taxon>Dikarya</taxon>
        <taxon>Ascomycota</taxon>
        <taxon>Pezizomycotina</taxon>
        <taxon>Dothideomycetes</taxon>
        <taxon>Dothideomycetidae</taxon>
        <taxon>Cladosporiales</taxon>
        <taxon>Cladosporiaceae</taxon>
        <taxon>Rachicladosporium</taxon>
    </lineage>
</organism>
<evidence type="ECO:0000256" key="1">
    <source>
        <dbReference type="SAM" id="MobiDB-lite"/>
    </source>
</evidence>
<sequence length="470" mass="51301">MGLTSIWSAIVGLRIKETTPHRPFSFERQQEAGAVEAHANAFYNHHAAAFSEAAIRQPPTSPREDKSAKRRSRGFSLSKAKSEGNLKKRKSWFGGRPAAEDAPPVPALPVLRSTDSGLGWVEHDALAVPEVEPTRPGTALTTDDQISWSRPTTPQLPQVEKRKSRRLSLGRALKGSRKRDSAVPQVPHTPKLEKRQSVLGGHRDMSPAIIAVPAFATTPIKPSPGVVVVVPQASNSLEKRKSQRKSLFSRRERSKSSVSAYQSSRNTWWASSSNPLSSSDDEWAAPPIPAVPALTWDHDGTATPDSSIAFTASPDNSDTAAIDHAVFANSPVRTVTRGASIKHPRPVSGVSLSSRKSYVPQNAAKGFLRSTSGRSSRRHSLLDDGDGGMICLSGEQQREWEKLKHLMITLEGRQDEGESPVYKSPDVVSLAEDNGVLGMLRQMEEEEDRRHRLMYSNAEALAALEFGTGR</sequence>
<feature type="region of interest" description="Disordered" evidence="1">
    <location>
        <begin position="52"/>
        <end position="110"/>
    </location>
</feature>
<dbReference type="EMBL" id="JAVRRR010000001">
    <property type="protein sequence ID" value="KAK5148704.1"/>
    <property type="molecule type" value="Genomic_DNA"/>
</dbReference>
<keyword evidence="3" id="KW-1185">Reference proteome</keyword>
<feature type="compositionally biased region" description="Polar residues" evidence="1">
    <location>
        <begin position="256"/>
        <end position="270"/>
    </location>
</feature>
<evidence type="ECO:0000313" key="3">
    <source>
        <dbReference type="Proteomes" id="UP001308179"/>
    </source>
</evidence>
<reference evidence="2 3" key="1">
    <citation type="submission" date="2023-08" db="EMBL/GenBank/DDBJ databases">
        <title>Black Yeasts Isolated from many extreme environments.</title>
        <authorList>
            <person name="Coleine C."/>
            <person name="Stajich J.E."/>
            <person name="Selbmann L."/>
        </authorList>
    </citation>
    <scope>NUCLEOTIDE SEQUENCE [LARGE SCALE GENOMIC DNA]</scope>
    <source>
        <strain evidence="2 3">CCFEE 5386</strain>
    </source>
</reference>
<name>A0ABR0LHA7_9PEZI</name>